<dbReference type="PANTHER" id="PTHR39336:SF3">
    <property type="entry name" value="PYRIDOXAMINE PHOSPHATE OXIDASE"/>
    <property type="match status" value="1"/>
</dbReference>
<proteinExistence type="predicted"/>
<evidence type="ECO:0000313" key="1">
    <source>
        <dbReference type="EMBL" id="EGN91915.1"/>
    </source>
</evidence>
<dbReference type="HOGENOM" id="CLU_054794_2_1_1"/>
<dbReference type="STRING" id="936435.F8QIE8"/>
<dbReference type="SUPFAM" id="SSF50475">
    <property type="entry name" value="FMN-binding split barrel"/>
    <property type="match status" value="1"/>
</dbReference>
<dbReference type="AlphaFoldDB" id="F8QIE8"/>
<dbReference type="Proteomes" id="UP000008063">
    <property type="component" value="Unassembled WGS sequence"/>
</dbReference>
<dbReference type="InParanoid" id="F8QIE8"/>
<keyword evidence="2" id="KW-1185">Reference proteome</keyword>
<name>F8QIE8_SERL3</name>
<gene>
    <name evidence="1" type="ORF">SERLA73DRAFT_191834</name>
</gene>
<dbReference type="PANTHER" id="PTHR39336">
    <property type="entry name" value="PYRIDOXAMINE PHOSPHATE OXIDASE FAMILY PROTEIN (AFU_ORTHOLOGUE AFUA_6G11440)"/>
    <property type="match status" value="1"/>
</dbReference>
<evidence type="ECO:0000313" key="2">
    <source>
        <dbReference type="Proteomes" id="UP000008063"/>
    </source>
</evidence>
<dbReference type="eggNOG" id="ENOG502S0EA">
    <property type="taxonomic scope" value="Eukaryota"/>
</dbReference>
<sequence length="278" mass="31183">MVQYYDHIPDNLAEWINKQHMFWTASAPLNPTGHVNLSPKSMPGSFQILNQNKVFYEDITGSGIETISHLRENGRITIMFNAFEGPPRILRIFGTGHVHEYGSLEYDELIPPETRKPGSRAAIVVDVYQVTTSCGYAVPNYKFESHRDQLTRWCDSLELFDRKSVEEGSTEINSKGLKAYWIKNNLQSLDGVPGLHSAHENQRVPWSLYDRNAQPKEVEDGQANEGANGRANGHVVIATVGKNAHLFDAKFFLSFLFGVMITTACVKLTGSTSFAEFV</sequence>
<dbReference type="EMBL" id="GL945525">
    <property type="protein sequence ID" value="EGN91915.1"/>
    <property type="molecule type" value="Genomic_DNA"/>
</dbReference>
<organism evidence="2">
    <name type="scientific">Serpula lacrymans var. lacrymans (strain S7.3)</name>
    <name type="common">Dry rot fungus</name>
    <dbReference type="NCBI Taxonomy" id="936435"/>
    <lineage>
        <taxon>Eukaryota</taxon>
        <taxon>Fungi</taxon>
        <taxon>Dikarya</taxon>
        <taxon>Basidiomycota</taxon>
        <taxon>Agaricomycotina</taxon>
        <taxon>Agaricomycetes</taxon>
        <taxon>Agaricomycetidae</taxon>
        <taxon>Boletales</taxon>
        <taxon>Coniophorineae</taxon>
        <taxon>Serpulaceae</taxon>
        <taxon>Serpula</taxon>
    </lineage>
</organism>
<dbReference type="OrthoDB" id="539398at2759"/>
<dbReference type="OMA" id="SHIAWIK"/>
<dbReference type="InterPro" id="IPR012349">
    <property type="entry name" value="Split_barrel_FMN-bd"/>
</dbReference>
<dbReference type="Gene3D" id="2.30.110.10">
    <property type="entry name" value="Electron Transport, Fmn-binding Protein, Chain A"/>
    <property type="match status" value="1"/>
</dbReference>
<accession>F8QIE8</accession>
<reference evidence="2" key="1">
    <citation type="journal article" date="2011" name="Science">
        <title>The plant cell wall-decomposing machinery underlies the functional diversity of forest fungi.</title>
        <authorList>
            <person name="Eastwood D.C."/>
            <person name="Floudas D."/>
            <person name="Binder M."/>
            <person name="Majcherczyk A."/>
            <person name="Schneider P."/>
            <person name="Aerts A."/>
            <person name="Asiegbu F.O."/>
            <person name="Baker S.E."/>
            <person name="Barry K."/>
            <person name="Bendiksby M."/>
            <person name="Blumentritt M."/>
            <person name="Coutinho P.M."/>
            <person name="Cullen D."/>
            <person name="de Vries R.P."/>
            <person name="Gathman A."/>
            <person name="Goodell B."/>
            <person name="Henrissat B."/>
            <person name="Ihrmark K."/>
            <person name="Kauserud H."/>
            <person name="Kohler A."/>
            <person name="LaButti K."/>
            <person name="Lapidus A."/>
            <person name="Lavin J.L."/>
            <person name="Lee Y.-H."/>
            <person name="Lindquist E."/>
            <person name="Lilly W."/>
            <person name="Lucas S."/>
            <person name="Morin E."/>
            <person name="Murat C."/>
            <person name="Oguiza J.A."/>
            <person name="Park J."/>
            <person name="Pisabarro A.G."/>
            <person name="Riley R."/>
            <person name="Rosling A."/>
            <person name="Salamov A."/>
            <person name="Schmidt O."/>
            <person name="Schmutz J."/>
            <person name="Skrede I."/>
            <person name="Stenlid J."/>
            <person name="Wiebenga A."/>
            <person name="Xie X."/>
            <person name="Kuees U."/>
            <person name="Hibbett D.S."/>
            <person name="Hoffmeister D."/>
            <person name="Hoegberg N."/>
            <person name="Martin F."/>
            <person name="Grigoriev I.V."/>
            <person name="Watkinson S.C."/>
        </authorList>
    </citation>
    <scope>NUCLEOTIDE SEQUENCE [LARGE SCALE GENOMIC DNA]</scope>
    <source>
        <strain evidence="2">strain S7.3</strain>
    </source>
</reference>
<protein>
    <submittedName>
        <fullName evidence="1">Uncharacterized protein</fullName>
    </submittedName>
</protein>